<accession>A0ACC2LP25</accession>
<evidence type="ECO:0000313" key="2">
    <source>
        <dbReference type="Proteomes" id="UP001234297"/>
    </source>
</evidence>
<proteinExistence type="predicted"/>
<protein>
    <submittedName>
        <fullName evidence="1">Uncharacterized protein</fullName>
    </submittedName>
</protein>
<dbReference type="Proteomes" id="UP001234297">
    <property type="component" value="Chromosome 3"/>
</dbReference>
<dbReference type="EMBL" id="CM056811">
    <property type="protein sequence ID" value="KAJ8634776.1"/>
    <property type="molecule type" value="Genomic_DNA"/>
</dbReference>
<comment type="caution">
    <text evidence="1">The sequence shown here is derived from an EMBL/GenBank/DDBJ whole genome shotgun (WGS) entry which is preliminary data.</text>
</comment>
<name>A0ACC2LP25_PERAE</name>
<keyword evidence="2" id="KW-1185">Reference proteome</keyword>
<sequence length="1030" mass="117771">MAAKTEKAIGIDLGTTYSCVGAWLHDRVEIIPNDQGNRTTPSYVAFTDTERLVGDAAKNQVALNPLNTVFDAKRLIGRRYSDPSVQADMKLWPFKVVPGPGDKPMIVVRYKERRFLFHFSLSPSLKTSKIGRRGSHVRNSNRVMQGRPAPTLIKAEVPWSARRGNLSKRERVLKTVNGILNKLTLENFDLLKGQLFNSRITGPDILKDVITLIFDRAVLEPTFCPLYALLCSVLNEKLPPFPADEPGGKEITFKRILLNNCQEAFEGADNLRAEIRQMTSPEQEMERRDKERMVKLRTLGNIRLIGELLKQKMVPERLAHHIVQELLGHDGKACPDEENVDAICVFFNTVGKQLDESPKSRRINDLYFSRLKELTKNPQLAPRLMFMVCDVLDLRANNWIRRREEDVCGVSVGGTVMGSADMPRSDWDEEGCIRFFLDDEIDNGKEHLQNLGQLVPALVKAEVPWSARRGDLSKKEHVLRTVNGILNKLTLKNFDLLKRQLINSGITTKDILKGVTSLIFNRAVLEPTFCPIYALLCSDLNEKLPSFPADEPGGKEITFKRILLNNCQEVFESADSLRTKIKQMTSPEKEMERRDKERMVKLFTVGNICFIGELIKQRMLPEKITHRIIQELLGHDAKTCPDEENVEAICQFFTTAGKFLDESPKSQCMNDVYFNRLRELTKYPQLAPRLKFMVCDVLDLHTNNWIPRHEGVSEGERVRTKDNNLLGKFKLYGIPLALRSSGWTGISWWKWRNLRGQPAPALTKAEVPWSARRGNLSEKERVLKIVNGILNKLTPEKFDLLMGQLLDSKITTQDILKDVTSLIFNRAVLEPTFCPIYALLCSHLSVKLPPFPSNEPGGKEITFKRILLNNCQMAFESADNLREEIRQMTSPEQEMERRDKEKNVKLRTLGNIRLIAELLKQKIVPERLAHRIVLELLGHDGTACSDENVEVICQFFNTVGKHLDESPESQRINDLYFSRLRELTKNPQLAPRLKFMVCDVLNLRTSNWIPRHEEDEEGCGRFFLMMKRTI</sequence>
<reference evidence="1 2" key="1">
    <citation type="journal article" date="2022" name="Hortic Res">
        <title>A haplotype resolved chromosomal level avocado genome allows analysis of novel avocado genes.</title>
        <authorList>
            <person name="Nath O."/>
            <person name="Fletcher S.J."/>
            <person name="Hayward A."/>
            <person name="Shaw L.M."/>
            <person name="Masouleh A.K."/>
            <person name="Furtado A."/>
            <person name="Henry R.J."/>
            <person name="Mitter N."/>
        </authorList>
    </citation>
    <scope>NUCLEOTIDE SEQUENCE [LARGE SCALE GENOMIC DNA]</scope>
    <source>
        <strain evidence="2">cv. Hass</strain>
    </source>
</reference>
<evidence type="ECO:0000313" key="1">
    <source>
        <dbReference type="EMBL" id="KAJ8634776.1"/>
    </source>
</evidence>
<gene>
    <name evidence="1" type="ORF">MRB53_009043</name>
</gene>
<organism evidence="1 2">
    <name type="scientific">Persea americana</name>
    <name type="common">Avocado</name>
    <dbReference type="NCBI Taxonomy" id="3435"/>
    <lineage>
        <taxon>Eukaryota</taxon>
        <taxon>Viridiplantae</taxon>
        <taxon>Streptophyta</taxon>
        <taxon>Embryophyta</taxon>
        <taxon>Tracheophyta</taxon>
        <taxon>Spermatophyta</taxon>
        <taxon>Magnoliopsida</taxon>
        <taxon>Magnoliidae</taxon>
        <taxon>Laurales</taxon>
        <taxon>Lauraceae</taxon>
        <taxon>Persea</taxon>
    </lineage>
</organism>